<evidence type="ECO:0000256" key="11">
    <source>
        <dbReference type="SAM" id="Phobius"/>
    </source>
</evidence>
<dbReference type="InterPro" id="IPR001499">
    <property type="entry name" value="GPCR_STE3"/>
</dbReference>
<feature type="transmembrane region" description="Helical" evidence="11">
    <location>
        <begin position="164"/>
        <end position="186"/>
    </location>
</feature>
<dbReference type="GO" id="GO:0005886">
    <property type="term" value="C:plasma membrane"/>
    <property type="evidence" value="ECO:0007669"/>
    <property type="project" value="TreeGrafter"/>
</dbReference>
<dbReference type="GO" id="GO:0004934">
    <property type="term" value="F:mating-type alpha-factor pheromone receptor activity"/>
    <property type="evidence" value="ECO:0007669"/>
    <property type="project" value="InterPro"/>
</dbReference>
<dbReference type="Pfam" id="PF02076">
    <property type="entry name" value="STE3"/>
    <property type="match status" value="1"/>
</dbReference>
<keyword evidence="13" id="KW-1185">Reference proteome</keyword>
<evidence type="ECO:0000256" key="10">
    <source>
        <dbReference type="SAM" id="MobiDB-lite"/>
    </source>
</evidence>
<evidence type="ECO:0000256" key="7">
    <source>
        <dbReference type="ARBA" id="ARBA00023136"/>
    </source>
</evidence>
<evidence type="ECO:0000256" key="6">
    <source>
        <dbReference type="ARBA" id="ARBA00023040"/>
    </source>
</evidence>
<feature type="transmembrane region" description="Helical" evidence="11">
    <location>
        <begin position="273"/>
        <end position="292"/>
    </location>
</feature>
<keyword evidence="6" id="KW-0297">G-protein coupled receptor</keyword>
<keyword evidence="9" id="KW-0807">Transducer</keyword>
<dbReference type="RefSeq" id="XP_007865685.1">
    <property type="nucleotide sequence ID" value="XM_007867494.1"/>
</dbReference>
<gene>
    <name evidence="12" type="ORF">GLOTRDRAFT_110962</name>
</gene>
<feature type="transmembrane region" description="Helical" evidence="11">
    <location>
        <begin position="207"/>
        <end position="231"/>
    </location>
</feature>
<evidence type="ECO:0000256" key="9">
    <source>
        <dbReference type="ARBA" id="ARBA00023224"/>
    </source>
</evidence>
<comment type="similarity">
    <text evidence="2">Belongs to the G-protein coupled receptor 4 family.</text>
</comment>
<keyword evidence="8" id="KW-0675">Receptor</keyword>
<dbReference type="InterPro" id="IPR000481">
    <property type="entry name" value="GPCR_Pheromne_B_alpha_rcpt"/>
</dbReference>
<feature type="transmembrane region" description="Helical" evidence="11">
    <location>
        <begin position="72"/>
        <end position="92"/>
    </location>
</feature>
<feature type="compositionally biased region" description="Polar residues" evidence="10">
    <location>
        <begin position="383"/>
        <end position="401"/>
    </location>
</feature>
<dbReference type="CDD" id="cd14966">
    <property type="entry name" value="7tmD_STE3"/>
    <property type="match status" value="1"/>
</dbReference>
<feature type="transmembrane region" description="Helical" evidence="11">
    <location>
        <begin position="113"/>
        <end position="136"/>
    </location>
</feature>
<organism evidence="12 13">
    <name type="scientific">Gloeophyllum trabeum (strain ATCC 11539 / FP-39264 / Madison 617)</name>
    <name type="common">Brown rot fungus</name>
    <dbReference type="NCBI Taxonomy" id="670483"/>
    <lineage>
        <taxon>Eukaryota</taxon>
        <taxon>Fungi</taxon>
        <taxon>Dikarya</taxon>
        <taxon>Basidiomycota</taxon>
        <taxon>Agaricomycotina</taxon>
        <taxon>Agaricomycetes</taxon>
        <taxon>Gloeophyllales</taxon>
        <taxon>Gloeophyllaceae</taxon>
        <taxon>Gloeophyllum</taxon>
    </lineage>
</organism>
<reference evidence="12 13" key="1">
    <citation type="journal article" date="2012" name="Science">
        <title>The Paleozoic origin of enzymatic lignin decomposition reconstructed from 31 fungal genomes.</title>
        <authorList>
            <person name="Floudas D."/>
            <person name="Binder M."/>
            <person name="Riley R."/>
            <person name="Barry K."/>
            <person name="Blanchette R.A."/>
            <person name="Henrissat B."/>
            <person name="Martinez A.T."/>
            <person name="Otillar R."/>
            <person name="Spatafora J.W."/>
            <person name="Yadav J.S."/>
            <person name="Aerts A."/>
            <person name="Benoit I."/>
            <person name="Boyd A."/>
            <person name="Carlson A."/>
            <person name="Copeland A."/>
            <person name="Coutinho P.M."/>
            <person name="de Vries R.P."/>
            <person name="Ferreira P."/>
            <person name="Findley K."/>
            <person name="Foster B."/>
            <person name="Gaskell J."/>
            <person name="Glotzer D."/>
            <person name="Gorecki P."/>
            <person name="Heitman J."/>
            <person name="Hesse C."/>
            <person name="Hori C."/>
            <person name="Igarashi K."/>
            <person name="Jurgens J.A."/>
            <person name="Kallen N."/>
            <person name="Kersten P."/>
            <person name="Kohler A."/>
            <person name="Kuees U."/>
            <person name="Kumar T.K.A."/>
            <person name="Kuo A."/>
            <person name="LaButti K."/>
            <person name="Larrondo L.F."/>
            <person name="Lindquist E."/>
            <person name="Ling A."/>
            <person name="Lombard V."/>
            <person name="Lucas S."/>
            <person name="Lundell T."/>
            <person name="Martin R."/>
            <person name="McLaughlin D.J."/>
            <person name="Morgenstern I."/>
            <person name="Morin E."/>
            <person name="Murat C."/>
            <person name="Nagy L.G."/>
            <person name="Nolan M."/>
            <person name="Ohm R.A."/>
            <person name="Patyshakuliyeva A."/>
            <person name="Rokas A."/>
            <person name="Ruiz-Duenas F.J."/>
            <person name="Sabat G."/>
            <person name="Salamov A."/>
            <person name="Samejima M."/>
            <person name="Schmutz J."/>
            <person name="Slot J.C."/>
            <person name="St John F."/>
            <person name="Stenlid J."/>
            <person name="Sun H."/>
            <person name="Sun S."/>
            <person name="Syed K."/>
            <person name="Tsang A."/>
            <person name="Wiebenga A."/>
            <person name="Young D."/>
            <person name="Pisabarro A."/>
            <person name="Eastwood D.C."/>
            <person name="Martin F."/>
            <person name="Cullen D."/>
            <person name="Grigoriev I.V."/>
            <person name="Hibbett D.S."/>
        </authorList>
    </citation>
    <scope>NUCLEOTIDE SEQUENCE [LARGE SCALE GENOMIC DNA]</scope>
    <source>
        <strain evidence="12 13">ATCC 11539</strain>
    </source>
</reference>
<evidence type="ECO:0000256" key="1">
    <source>
        <dbReference type="ARBA" id="ARBA00004141"/>
    </source>
</evidence>
<evidence type="ECO:0000313" key="12">
    <source>
        <dbReference type="EMBL" id="EPQ55614.1"/>
    </source>
</evidence>
<evidence type="ECO:0000313" key="13">
    <source>
        <dbReference type="Proteomes" id="UP000030669"/>
    </source>
</evidence>
<evidence type="ECO:0000256" key="3">
    <source>
        <dbReference type="ARBA" id="ARBA00022507"/>
    </source>
</evidence>
<dbReference type="PRINTS" id="PR00899">
    <property type="entry name" value="GPCRSTE3"/>
</dbReference>
<dbReference type="STRING" id="670483.S7RRL9"/>
<evidence type="ECO:0000256" key="8">
    <source>
        <dbReference type="ARBA" id="ARBA00023170"/>
    </source>
</evidence>
<dbReference type="HOGENOM" id="CLU_027592_0_2_1"/>
<evidence type="ECO:0000256" key="2">
    <source>
        <dbReference type="ARBA" id="ARBA00011085"/>
    </source>
</evidence>
<evidence type="ECO:0000256" key="5">
    <source>
        <dbReference type="ARBA" id="ARBA00022989"/>
    </source>
</evidence>
<dbReference type="EMBL" id="KB469301">
    <property type="protein sequence ID" value="EPQ55614.1"/>
    <property type="molecule type" value="Genomic_DNA"/>
</dbReference>
<dbReference type="AlphaFoldDB" id="S7RRL9"/>
<dbReference type="eggNOG" id="ENOG502S44N">
    <property type="taxonomic scope" value="Eukaryota"/>
</dbReference>
<dbReference type="PRINTS" id="PR00901">
    <property type="entry name" value="PHEROMONEBAR"/>
</dbReference>
<proteinExistence type="inferred from homology"/>
<feature type="compositionally biased region" description="Basic and acidic residues" evidence="10">
    <location>
        <begin position="441"/>
        <end position="455"/>
    </location>
</feature>
<keyword evidence="7 11" id="KW-0472">Membrane</keyword>
<evidence type="ECO:0000256" key="4">
    <source>
        <dbReference type="ARBA" id="ARBA00022692"/>
    </source>
</evidence>
<dbReference type="PANTHER" id="PTHR28097:SF1">
    <property type="entry name" value="PHEROMONE A FACTOR RECEPTOR"/>
    <property type="match status" value="1"/>
</dbReference>
<dbReference type="OrthoDB" id="2874149at2759"/>
<sequence length="455" mass="50643">MTVPPPPNAVFSAFSFLGLVFVSVPMYWHLEAWNTGTCLYMAWTGVQCLNLFVNSIIWNGNAINWNPVWCDISTRIFIGANVAIPAASLCINRRLYHISCVKTVTRTRAEKQRAIMVDLSIGLGIPLLQMILQYIVQGHRFNIFEDIGCYPFTYNVTLAYPLVFIWPLIISVISAAYCVMTIRAFAKRRSDFNELLSSNRNLSLGRYFRLMCLAGIELVCGIPLSCFSLYLNASGGVEPWISWQNTHSGFSRVDQVPAIIWKNVPELMTSLELSRWLTVLCAFIFFAFFGFADEARKHYRSAFYSVCKRLGYTQVGSAGTGLSGSSGYKGSGPYPQMVGSGRGLSRPTINTAAKAKRDSLTSFSDQLSTSIYIGDLDEKNYQAYSPTDANSPSTASNSSLPTPEDEHRRHSEFLQPPALTRPDRVLPISSARRCSSGPYEFEGHEEGKPRGHDAV</sequence>
<comment type="subcellular location">
    <subcellularLocation>
        <location evidence="1">Membrane</location>
        <topology evidence="1">Multi-pass membrane protein</topology>
    </subcellularLocation>
</comment>
<accession>S7RRL9</accession>
<dbReference type="GO" id="GO:0000750">
    <property type="term" value="P:pheromone-dependent signal transduction involved in conjugation with cellular fusion"/>
    <property type="evidence" value="ECO:0007669"/>
    <property type="project" value="TreeGrafter"/>
</dbReference>
<protein>
    <submittedName>
        <fullName evidence="12">STE3-domain-containing protein</fullName>
    </submittedName>
</protein>
<keyword evidence="3" id="KW-0589">Pheromone response</keyword>
<name>S7RRL9_GLOTA</name>
<dbReference type="KEGG" id="gtr:GLOTRDRAFT_110962"/>
<feature type="transmembrane region" description="Helical" evidence="11">
    <location>
        <begin position="6"/>
        <end position="28"/>
    </location>
</feature>
<dbReference type="OMA" id="RWIQVTC"/>
<dbReference type="Proteomes" id="UP000030669">
    <property type="component" value="Unassembled WGS sequence"/>
</dbReference>
<dbReference type="GeneID" id="19299310"/>
<feature type="transmembrane region" description="Helical" evidence="11">
    <location>
        <begin position="40"/>
        <end position="60"/>
    </location>
</feature>
<dbReference type="PANTHER" id="PTHR28097">
    <property type="entry name" value="PHEROMONE A FACTOR RECEPTOR"/>
    <property type="match status" value="1"/>
</dbReference>
<keyword evidence="4 11" id="KW-0812">Transmembrane</keyword>
<keyword evidence="5 11" id="KW-1133">Transmembrane helix</keyword>
<feature type="region of interest" description="Disordered" evidence="10">
    <location>
        <begin position="383"/>
        <end position="455"/>
    </location>
</feature>